<dbReference type="Proteomes" id="UP000269352">
    <property type="component" value="Unassembled WGS sequence"/>
</dbReference>
<proteinExistence type="predicted"/>
<gene>
    <name evidence="1" type="ORF">NO1_1689</name>
</gene>
<keyword evidence="2" id="KW-1185">Reference proteome</keyword>
<protein>
    <submittedName>
        <fullName evidence="1">Uncharacterized protein</fullName>
    </submittedName>
</protein>
<organism evidence="1 2">
    <name type="scientific">Termititenax aidoneus</name>
    <dbReference type="NCBI Taxonomy" id="2218524"/>
    <lineage>
        <taxon>Bacteria</taxon>
        <taxon>Bacillati</taxon>
        <taxon>Candidatus Margulisiibacteriota</taxon>
        <taxon>Candidatus Termititenacia</taxon>
        <taxon>Candidatus Termititenacales</taxon>
        <taxon>Candidatus Termititenacaceae</taxon>
        <taxon>Candidatus Termititenax</taxon>
    </lineage>
</organism>
<dbReference type="AlphaFoldDB" id="A0A388TCH1"/>
<reference evidence="1 2" key="1">
    <citation type="journal article" date="2019" name="ISME J.">
        <title>Genome analyses of uncultured TG2/ZB3 bacteria in 'Margulisbacteria' specifically attached to ectosymbiotic spirochetes of protists in the termite gut.</title>
        <authorList>
            <person name="Utami Y.D."/>
            <person name="Kuwahara H."/>
            <person name="Igai K."/>
            <person name="Murakami T."/>
            <person name="Sugaya K."/>
            <person name="Morikawa T."/>
            <person name="Nagura Y."/>
            <person name="Yuki M."/>
            <person name="Deevong P."/>
            <person name="Inoue T."/>
            <person name="Kihara K."/>
            <person name="Lo N."/>
            <person name="Yamada A."/>
            <person name="Ohkuma M."/>
            <person name="Hongoh Y."/>
        </authorList>
    </citation>
    <scope>NUCLEOTIDE SEQUENCE [LARGE SCALE GENOMIC DNA]</scope>
    <source>
        <strain evidence="1">NkOx7-01</strain>
    </source>
</reference>
<accession>A0A388TCH1</accession>
<sequence length="146" mass="16088">MGTKTQLIKVISDSLRSVDGIRRVRVGDREELRSYKDYPIINIAHIGGTENWVSAPKTKTDSMRLQITLGVTKPSGADNNDLYFDAAQTGGALVLFEDVLNALDAMNGTAVFDNQEYDYSITEDGGKIFYDLTVTAQTQSFQEGAR</sequence>
<name>A0A388TCH1_TERA1</name>
<evidence type="ECO:0000313" key="1">
    <source>
        <dbReference type="EMBL" id="GBR74530.1"/>
    </source>
</evidence>
<dbReference type="EMBL" id="BGZN01000052">
    <property type="protein sequence ID" value="GBR74530.1"/>
    <property type="molecule type" value="Genomic_DNA"/>
</dbReference>
<comment type="caution">
    <text evidence="1">The sequence shown here is derived from an EMBL/GenBank/DDBJ whole genome shotgun (WGS) entry which is preliminary data.</text>
</comment>
<evidence type="ECO:0000313" key="2">
    <source>
        <dbReference type="Proteomes" id="UP000269352"/>
    </source>
</evidence>